<comment type="caution">
    <text evidence="2">The sequence shown here is derived from an EMBL/GenBank/DDBJ whole genome shotgun (WGS) entry which is preliminary data.</text>
</comment>
<reference evidence="2" key="1">
    <citation type="submission" date="2013-05" db="EMBL/GenBank/DDBJ databases">
        <authorList>
            <person name="Harkins D.M."/>
            <person name="Durkin A.S."/>
            <person name="Brinkac L.M."/>
            <person name="Haft D.H."/>
            <person name="Selengut J.D."/>
            <person name="Sanka R."/>
            <person name="DePew J."/>
            <person name="Purushe J."/>
            <person name="Hartskeerl R.A."/>
            <person name="Ahmed A."/>
            <person name="van der Linden H."/>
            <person name="Goris M.G.A."/>
            <person name="Vinetz J.M."/>
            <person name="Sutton G.G."/>
            <person name="Nierman W.C."/>
            <person name="Fouts D.E."/>
        </authorList>
    </citation>
    <scope>NUCLEOTIDE SEQUENCE [LARGE SCALE GENOMIC DNA]</scope>
    <source>
        <strain evidence="2">L 60</strain>
    </source>
</reference>
<dbReference type="EMBL" id="AHMT02000012">
    <property type="protein sequence ID" value="EQA64168.1"/>
    <property type="molecule type" value="Genomic_DNA"/>
</dbReference>
<gene>
    <name evidence="2" type="ORF">LEP1GSC062_4466</name>
</gene>
<feature type="region of interest" description="Disordered" evidence="1">
    <location>
        <begin position="16"/>
        <end position="39"/>
    </location>
</feature>
<protein>
    <submittedName>
        <fullName evidence="2">Uncharacterized protein</fullName>
    </submittedName>
</protein>
<keyword evidence="3" id="KW-1185">Reference proteome</keyword>
<feature type="compositionally biased region" description="Polar residues" evidence="1">
    <location>
        <begin position="29"/>
        <end position="39"/>
    </location>
</feature>
<organism evidence="2 3">
    <name type="scientific">Leptospira alexanderi serovar Manhao 3 str. L 60</name>
    <dbReference type="NCBI Taxonomy" id="1049759"/>
    <lineage>
        <taxon>Bacteria</taxon>
        <taxon>Pseudomonadati</taxon>
        <taxon>Spirochaetota</taxon>
        <taxon>Spirochaetia</taxon>
        <taxon>Leptospirales</taxon>
        <taxon>Leptospiraceae</taxon>
        <taxon>Leptospira</taxon>
    </lineage>
</organism>
<evidence type="ECO:0000256" key="1">
    <source>
        <dbReference type="SAM" id="MobiDB-lite"/>
    </source>
</evidence>
<name>V6IFZ2_9LEPT</name>
<evidence type="ECO:0000313" key="2">
    <source>
        <dbReference type="EMBL" id="EQA64168.1"/>
    </source>
</evidence>
<sequence length="39" mass="4493">MDLTFISKRVGIVSNDLSPKHQVDPNRLSEIQQQDQKNL</sequence>
<dbReference type="Proteomes" id="UP000018747">
    <property type="component" value="Unassembled WGS sequence"/>
</dbReference>
<evidence type="ECO:0000313" key="3">
    <source>
        <dbReference type="Proteomes" id="UP000018747"/>
    </source>
</evidence>
<dbReference type="AlphaFoldDB" id="V6IFZ2"/>
<accession>V6IFZ2</accession>
<proteinExistence type="predicted"/>